<dbReference type="EMBL" id="JAWMAJ010000127">
    <property type="protein sequence ID" value="MDV7220375.1"/>
    <property type="molecule type" value="Genomic_DNA"/>
</dbReference>
<sequence>MSYPKYHAQPRPRPATNRTPPVVYVLLITLPAVVAIVALRPR</sequence>
<evidence type="ECO:0000256" key="1">
    <source>
        <dbReference type="SAM" id="Phobius"/>
    </source>
</evidence>
<evidence type="ECO:0008006" key="4">
    <source>
        <dbReference type="Google" id="ProtNLM"/>
    </source>
</evidence>
<dbReference type="RefSeq" id="WP_019057595.1">
    <property type="nucleotide sequence ID" value="NZ_JAPEMW010000001.1"/>
</dbReference>
<gene>
    <name evidence="2" type="ORF">R5A26_30970</name>
</gene>
<keyword evidence="1" id="KW-1133">Transmembrane helix</keyword>
<keyword evidence="1" id="KW-0812">Transmembrane</keyword>
<accession>A0ABU4FIF5</accession>
<reference evidence="2 3" key="1">
    <citation type="submission" date="2023-10" db="EMBL/GenBank/DDBJ databases">
        <title>Characterization of rhizosphere-enriched actinobacteria from wheat plants lab-grown on chernevaya soil.</title>
        <authorList>
            <person name="Tikhonova E.N."/>
            <person name="Konopkin A."/>
            <person name="Kravchenko I.K."/>
        </authorList>
    </citation>
    <scope>NUCLEOTIDE SEQUENCE [LARGE SCALE GENOMIC DNA]</scope>
    <source>
        <strain evidence="2 3">RR29</strain>
    </source>
</reference>
<organism evidence="2 3">
    <name type="scientific">Streptomyces prunicolor</name>
    <dbReference type="NCBI Taxonomy" id="67348"/>
    <lineage>
        <taxon>Bacteria</taxon>
        <taxon>Bacillati</taxon>
        <taxon>Actinomycetota</taxon>
        <taxon>Actinomycetes</taxon>
        <taxon>Kitasatosporales</taxon>
        <taxon>Streptomycetaceae</taxon>
        <taxon>Streptomyces</taxon>
    </lineage>
</organism>
<dbReference type="Proteomes" id="UP001187346">
    <property type="component" value="Unassembled WGS sequence"/>
</dbReference>
<name>A0ABU4FIF5_9ACTN</name>
<comment type="caution">
    <text evidence="2">The sequence shown here is derived from an EMBL/GenBank/DDBJ whole genome shotgun (WGS) entry which is preliminary data.</text>
</comment>
<keyword evidence="3" id="KW-1185">Reference proteome</keyword>
<protein>
    <recommendedName>
        <fullName evidence="4">Proline-rich protein</fullName>
    </recommendedName>
</protein>
<feature type="transmembrane region" description="Helical" evidence="1">
    <location>
        <begin position="21"/>
        <end position="39"/>
    </location>
</feature>
<proteinExistence type="predicted"/>
<evidence type="ECO:0000313" key="2">
    <source>
        <dbReference type="EMBL" id="MDV7220375.1"/>
    </source>
</evidence>
<keyword evidence="1" id="KW-0472">Membrane</keyword>
<evidence type="ECO:0000313" key="3">
    <source>
        <dbReference type="Proteomes" id="UP001187346"/>
    </source>
</evidence>